<keyword evidence="1" id="KW-0472">Membrane</keyword>
<feature type="transmembrane region" description="Helical" evidence="1">
    <location>
        <begin position="12"/>
        <end position="35"/>
    </location>
</feature>
<dbReference type="EMBL" id="GBXM01038923">
    <property type="protein sequence ID" value="JAH69654.1"/>
    <property type="molecule type" value="Transcribed_RNA"/>
</dbReference>
<evidence type="ECO:0000256" key="1">
    <source>
        <dbReference type="SAM" id="Phobius"/>
    </source>
</evidence>
<evidence type="ECO:0000313" key="2">
    <source>
        <dbReference type="EMBL" id="JAH69654.1"/>
    </source>
</evidence>
<protein>
    <submittedName>
        <fullName evidence="2">Uncharacterized protein</fullName>
    </submittedName>
</protein>
<keyword evidence="1" id="KW-1133">Transmembrane helix</keyword>
<organism evidence="2">
    <name type="scientific">Anguilla anguilla</name>
    <name type="common">European freshwater eel</name>
    <name type="synonym">Muraena anguilla</name>
    <dbReference type="NCBI Taxonomy" id="7936"/>
    <lineage>
        <taxon>Eukaryota</taxon>
        <taxon>Metazoa</taxon>
        <taxon>Chordata</taxon>
        <taxon>Craniata</taxon>
        <taxon>Vertebrata</taxon>
        <taxon>Euteleostomi</taxon>
        <taxon>Actinopterygii</taxon>
        <taxon>Neopterygii</taxon>
        <taxon>Teleostei</taxon>
        <taxon>Anguilliformes</taxon>
        <taxon>Anguillidae</taxon>
        <taxon>Anguilla</taxon>
    </lineage>
</organism>
<sequence length="38" mass="4433">MSLFFGYTQKANLIRGCCSCWMLCLFKTITFLAQYQTT</sequence>
<name>A0A0E9UUU4_ANGAN</name>
<proteinExistence type="predicted"/>
<reference evidence="2" key="1">
    <citation type="submission" date="2014-11" db="EMBL/GenBank/DDBJ databases">
        <authorList>
            <person name="Amaro Gonzalez C."/>
        </authorList>
    </citation>
    <scope>NUCLEOTIDE SEQUENCE</scope>
</reference>
<dbReference type="AlphaFoldDB" id="A0A0E9UUU4"/>
<keyword evidence="1" id="KW-0812">Transmembrane</keyword>
<reference evidence="2" key="2">
    <citation type="journal article" date="2015" name="Fish Shellfish Immunol.">
        <title>Early steps in the European eel (Anguilla anguilla)-Vibrio vulnificus interaction in the gills: Role of the RtxA13 toxin.</title>
        <authorList>
            <person name="Callol A."/>
            <person name="Pajuelo D."/>
            <person name="Ebbesson L."/>
            <person name="Teles M."/>
            <person name="MacKenzie S."/>
            <person name="Amaro C."/>
        </authorList>
    </citation>
    <scope>NUCLEOTIDE SEQUENCE</scope>
</reference>
<accession>A0A0E9UUU4</accession>